<dbReference type="FunFam" id="1.20.90.10:FF:000002">
    <property type="entry name" value="Phospholipase A2 group III"/>
    <property type="match status" value="1"/>
</dbReference>
<evidence type="ECO:0000256" key="8">
    <source>
        <dbReference type="ARBA" id="ARBA00022837"/>
    </source>
</evidence>
<dbReference type="InterPro" id="IPR036444">
    <property type="entry name" value="PLipase_A2_dom_sf"/>
</dbReference>
<dbReference type="Pfam" id="PF05826">
    <property type="entry name" value="Phospholip_A2_2"/>
    <property type="match status" value="1"/>
</dbReference>
<keyword evidence="5" id="KW-0964">Secreted</keyword>
<dbReference type="InterPro" id="IPR016090">
    <property type="entry name" value="PLA2-like_dom"/>
</dbReference>
<keyword evidence="8" id="KW-0106">Calcium</keyword>
<evidence type="ECO:0000313" key="15">
    <source>
        <dbReference type="Proteomes" id="UP000504629"/>
    </source>
</evidence>
<dbReference type="RefSeq" id="XP_028036591.1">
    <property type="nucleotide sequence ID" value="XM_028180790.1"/>
</dbReference>
<name>A0A6J2K2Y0_BOMMA</name>
<dbReference type="PANTHER" id="PTHR12253">
    <property type="entry name" value="RH14732P"/>
    <property type="match status" value="1"/>
</dbReference>
<dbReference type="GO" id="GO:0016042">
    <property type="term" value="P:lipid catabolic process"/>
    <property type="evidence" value="ECO:0007669"/>
    <property type="project" value="UniProtKB-KW"/>
</dbReference>
<accession>A0A6J2K2Y0</accession>
<keyword evidence="10" id="KW-0443">Lipid metabolism</keyword>
<sequence length="191" mass="21981">MFKMAACSCVFIIIIVLYINGVTGSWFTDDSAVNIDKDVLDIQSETIARKKFDFIFPGTKWCGKGDIAKNYEDLGSARETDMCCREHDHCTDLILAGETKHGLTNDAFYTRLNCKCDEAFRLCLNKANTKTSRRIGKIYFNALGTKCYRRDYPVVGCNTYGGLFRKKCLEYDYDTRSEQIYQWFDVRNYAS</sequence>
<dbReference type="Gene3D" id="1.20.90.10">
    <property type="entry name" value="Phospholipase A2 domain"/>
    <property type="match status" value="1"/>
</dbReference>
<protein>
    <recommendedName>
        <fullName evidence="4">Phospholipase A2</fullName>
        <ecNumber evidence="3">3.1.1.4</ecNumber>
    </recommendedName>
    <alternativeName>
        <fullName evidence="12">Phosphatidylcholine 2-acylhydrolase</fullName>
    </alternativeName>
</protein>
<evidence type="ECO:0000256" key="10">
    <source>
        <dbReference type="ARBA" id="ARBA00023098"/>
    </source>
</evidence>
<dbReference type="GO" id="GO:0006644">
    <property type="term" value="P:phospholipid metabolic process"/>
    <property type="evidence" value="ECO:0007669"/>
    <property type="project" value="InterPro"/>
</dbReference>
<evidence type="ECO:0000256" key="13">
    <source>
        <dbReference type="SAM" id="SignalP"/>
    </source>
</evidence>
<keyword evidence="13" id="KW-0732">Signal</keyword>
<dbReference type="CDD" id="cd04704">
    <property type="entry name" value="PLA2_bee_venom_like"/>
    <property type="match status" value="1"/>
</dbReference>
<dbReference type="EC" id="3.1.1.4" evidence="3"/>
<evidence type="ECO:0000256" key="3">
    <source>
        <dbReference type="ARBA" id="ARBA00013278"/>
    </source>
</evidence>
<dbReference type="GO" id="GO:0004623">
    <property type="term" value="F:phospholipase A2 activity"/>
    <property type="evidence" value="ECO:0007669"/>
    <property type="project" value="UniProtKB-EC"/>
</dbReference>
<dbReference type="Proteomes" id="UP000504629">
    <property type="component" value="Unplaced"/>
</dbReference>
<evidence type="ECO:0000256" key="5">
    <source>
        <dbReference type="ARBA" id="ARBA00022525"/>
    </source>
</evidence>
<evidence type="ECO:0000313" key="16">
    <source>
        <dbReference type="RefSeq" id="XP_028036591.1"/>
    </source>
</evidence>
<gene>
    <name evidence="16" type="primary">LOC114247761</name>
</gene>
<evidence type="ECO:0000259" key="14">
    <source>
        <dbReference type="Pfam" id="PF05826"/>
    </source>
</evidence>
<keyword evidence="9" id="KW-0442">Lipid degradation</keyword>
<dbReference type="PROSITE" id="PS00118">
    <property type="entry name" value="PA2_HIS"/>
    <property type="match status" value="1"/>
</dbReference>
<comment type="cofactor">
    <cofactor evidence="1">
        <name>Ca(2+)</name>
        <dbReference type="ChEBI" id="CHEBI:29108"/>
    </cofactor>
</comment>
<evidence type="ECO:0000256" key="1">
    <source>
        <dbReference type="ARBA" id="ARBA00001913"/>
    </source>
</evidence>
<feature type="signal peptide" evidence="13">
    <location>
        <begin position="1"/>
        <end position="24"/>
    </location>
</feature>
<feature type="chain" id="PRO_5026925694" description="Phospholipase A2" evidence="13">
    <location>
        <begin position="25"/>
        <end position="191"/>
    </location>
</feature>
<dbReference type="GO" id="GO:0005576">
    <property type="term" value="C:extracellular region"/>
    <property type="evidence" value="ECO:0007669"/>
    <property type="project" value="UniProtKB-SubCell"/>
</dbReference>
<evidence type="ECO:0000256" key="9">
    <source>
        <dbReference type="ARBA" id="ARBA00022963"/>
    </source>
</evidence>
<feature type="domain" description="Phospholipase A2-like central" evidence="14">
    <location>
        <begin position="55"/>
        <end position="149"/>
    </location>
</feature>
<dbReference type="KEGG" id="bman:114247761"/>
<keyword evidence="6" id="KW-0479">Metal-binding</keyword>
<evidence type="ECO:0000256" key="2">
    <source>
        <dbReference type="ARBA" id="ARBA00004613"/>
    </source>
</evidence>
<evidence type="ECO:0000256" key="12">
    <source>
        <dbReference type="ARBA" id="ARBA00029903"/>
    </source>
</evidence>
<keyword evidence="11" id="KW-1015">Disulfide bond</keyword>
<comment type="subcellular location">
    <subcellularLocation>
        <location evidence="2">Secreted</location>
    </subcellularLocation>
</comment>
<evidence type="ECO:0000256" key="11">
    <source>
        <dbReference type="ARBA" id="ARBA00023157"/>
    </source>
</evidence>
<organism evidence="15 16">
    <name type="scientific">Bombyx mandarina</name>
    <name type="common">Wild silk moth</name>
    <name type="synonym">Wild silkworm</name>
    <dbReference type="NCBI Taxonomy" id="7092"/>
    <lineage>
        <taxon>Eukaryota</taxon>
        <taxon>Metazoa</taxon>
        <taxon>Ecdysozoa</taxon>
        <taxon>Arthropoda</taxon>
        <taxon>Hexapoda</taxon>
        <taxon>Insecta</taxon>
        <taxon>Pterygota</taxon>
        <taxon>Neoptera</taxon>
        <taxon>Endopterygota</taxon>
        <taxon>Lepidoptera</taxon>
        <taxon>Glossata</taxon>
        <taxon>Ditrysia</taxon>
        <taxon>Bombycoidea</taxon>
        <taxon>Bombycidae</taxon>
        <taxon>Bombycinae</taxon>
        <taxon>Bombyx</taxon>
    </lineage>
</organism>
<dbReference type="InterPro" id="IPR033113">
    <property type="entry name" value="PLA2_histidine"/>
</dbReference>
<keyword evidence="7" id="KW-0378">Hydrolase</keyword>
<dbReference type="OrthoDB" id="10059604at2759"/>
<dbReference type="GeneID" id="114247761"/>
<dbReference type="GO" id="GO:0046872">
    <property type="term" value="F:metal ion binding"/>
    <property type="evidence" value="ECO:0007669"/>
    <property type="project" value="UniProtKB-KW"/>
</dbReference>
<dbReference type="SUPFAM" id="SSF48619">
    <property type="entry name" value="Phospholipase A2, PLA2"/>
    <property type="match status" value="1"/>
</dbReference>
<reference evidence="16" key="1">
    <citation type="submission" date="2025-08" db="UniProtKB">
        <authorList>
            <consortium name="RefSeq"/>
        </authorList>
    </citation>
    <scope>IDENTIFICATION</scope>
    <source>
        <tissue evidence="16">Silk gland</tissue>
    </source>
</reference>
<evidence type="ECO:0000256" key="6">
    <source>
        <dbReference type="ARBA" id="ARBA00022723"/>
    </source>
</evidence>
<dbReference type="AlphaFoldDB" id="A0A6J2K2Y0"/>
<keyword evidence="15" id="KW-1185">Reference proteome</keyword>
<evidence type="ECO:0000256" key="4">
    <source>
        <dbReference type="ARBA" id="ARBA00021721"/>
    </source>
</evidence>
<evidence type="ECO:0000256" key="7">
    <source>
        <dbReference type="ARBA" id="ARBA00022801"/>
    </source>
</evidence>
<proteinExistence type="predicted"/>
<dbReference type="GO" id="GO:0050482">
    <property type="term" value="P:arachidonate secretion"/>
    <property type="evidence" value="ECO:0007669"/>
    <property type="project" value="InterPro"/>
</dbReference>